<gene>
    <name evidence="7" type="ORF">UFOPK1906_00189</name>
    <name evidence="8" type="ORF">UFOPK2969_00593</name>
    <name evidence="9" type="ORF">UFOPK3927_01367</name>
    <name evidence="6" type="ORF">UFOPK4201_00467</name>
</gene>
<dbReference type="GO" id="GO:0000105">
    <property type="term" value="P:L-histidine biosynthetic process"/>
    <property type="evidence" value="ECO:0007669"/>
    <property type="project" value="UniProtKB-UniPathway"/>
</dbReference>
<organism evidence="6">
    <name type="scientific">freshwater metagenome</name>
    <dbReference type="NCBI Taxonomy" id="449393"/>
    <lineage>
        <taxon>unclassified sequences</taxon>
        <taxon>metagenomes</taxon>
        <taxon>ecological metagenomes</taxon>
    </lineage>
</organism>
<dbReference type="Pfam" id="PF00475">
    <property type="entry name" value="IGPD"/>
    <property type="match status" value="1"/>
</dbReference>
<dbReference type="InterPro" id="IPR020565">
    <property type="entry name" value="ImidazoleglycerP_deHydtase_CS"/>
</dbReference>
<dbReference type="InterPro" id="IPR020568">
    <property type="entry name" value="Ribosomal_Su5_D2-typ_SF"/>
</dbReference>
<dbReference type="EMBL" id="CAEZVC010000005">
    <property type="protein sequence ID" value="CAB4613286.1"/>
    <property type="molecule type" value="Genomic_DNA"/>
</dbReference>
<dbReference type="PROSITE" id="PS00954">
    <property type="entry name" value="IGP_DEHYDRATASE_1"/>
    <property type="match status" value="1"/>
</dbReference>
<dbReference type="NCBIfam" id="NF002114">
    <property type="entry name" value="PRK00951.2-4"/>
    <property type="match status" value="1"/>
</dbReference>
<name>A0A6J6AK48_9ZZZZ</name>
<protein>
    <recommendedName>
        <fullName evidence="2">Imidazoleglycerol-phosphate dehydratase</fullName>
    </recommendedName>
</protein>
<dbReference type="UniPathway" id="UPA00031">
    <property type="reaction ID" value="UER00011"/>
</dbReference>
<evidence type="ECO:0000256" key="3">
    <source>
        <dbReference type="ARBA" id="ARBA00022605"/>
    </source>
</evidence>
<evidence type="ECO:0000256" key="5">
    <source>
        <dbReference type="ARBA" id="ARBA00023239"/>
    </source>
</evidence>
<dbReference type="InterPro" id="IPR000807">
    <property type="entry name" value="ImidazoleglycerolP_deHydtase"/>
</dbReference>
<dbReference type="GO" id="GO:0004424">
    <property type="term" value="F:imidazoleglycerol-phosphate dehydratase activity"/>
    <property type="evidence" value="ECO:0007669"/>
    <property type="project" value="InterPro"/>
</dbReference>
<dbReference type="FunFam" id="3.30.230.40:FF:000001">
    <property type="entry name" value="Imidazoleglycerol-phosphate dehydratase HisB"/>
    <property type="match status" value="1"/>
</dbReference>
<comment type="pathway">
    <text evidence="1">Amino-acid biosynthesis; L-histidine biosynthesis; L-histidine from 5-phospho-alpha-D-ribose 1-diphosphate: step 6/9.</text>
</comment>
<reference evidence="6" key="1">
    <citation type="submission" date="2020-05" db="EMBL/GenBank/DDBJ databases">
        <authorList>
            <person name="Chiriac C."/>
            <person name="Salcher M."/>
            <person name="Ghai R."/>
            <person name="Kavagutti S V."/>
        </authorList>
    </citation>
    <scope>NUCLEOTIDE SEQUENCE</scope>
</reference>
<evidence type="ECO:0000313" key="9">
    <source>
        <dbReference type="EMBL" id="CAB4992172.1"/>
    </source>
</evidence>
<dbReference type="FunFam" id="3.30.230.40:FF:000003">
    <property type="entry name" value="Imidazoleglycerol-phosphate dehydratase HisB"/>
    <property type="match status" value="1"/>
</dbReference>
<dbReference type="PANTHER" id="PTHR23133:SF2">
    <property type="entry name" value="IMIDAZOLEGLYCEROL-PHOSPHATE DEHYDRATASE"/>
    <property type="match status" value="1"/>
</dbReference>
<accession>A0A6J6AK48</accession>
<keyword evidence="5" id="KW-0456">Lyase</keyword>
<dbReference type="NCBIfam" id="NF002111">
    <property type="entry name" value="PRK00951.2-1"/>
    <property type="match status" value="1"/>
</dbReference>
<keyword evidence="4" id="KW-0368">Histidine biosynthesis</keyword>
<dbReference type="InterPro" id="IPR038494">
    <property type="entry name" value="IGPD_sf"/>
</dbReference>
<dbReference type="EMBL" id="CAFAAD010000031">
    <property type="protein sequence ID" value="CAB4788623.1"/>
    <property type="molecule type" value="Genomic_DNA"/>
</dbReference>
<evidence type="ECO:0000256" key="1">
    <source>
        <dbReference type="ARBA" id="ARBA00005047"/>
    </source>
</evidence>
<proteinExistence type="inferred from homology"/>
<dbReference type="EMBL" id="CAEUNJ010000014">
    <property type="protein sequence ID" value="CAB4370865.1"/>
    <property type="molecule type" value="Genomic_DNA"/>
</dbReference>
<evidence type="ECO:0000256" key="4">
    <source>
        <dbReference type="ARBA" id="ARBA00023102"/>
    </source>
</evidence>
<dbReference type="Gene3D" id="3.30.230.40">
    <property type="entry name" value="Imidazole glycerol phosphate dehydratase, domain 1"/>
    <property type="match status" value="2"/>
</dbReference>
<dbReference type="SUPFAM" id="SSF54211">
    <property type="entry name" value="Ribosomal protein S5 domain 2-like"/>
    <property type="match status" value="2"/>
</dbReference>
<evidence type="ECO:0000256" key="2">
    <source>
        <dbReference type="ARBA" id="ARBA00016664"/>
    </source>
</evidence>
<keyword evidence="3" id="KW-0028">Amino-acid biosynthesis</keyword>
<dbReference type="EMBL" id="CAFBOK010000172">
    <property type="protein sequence ID" value="CAB4992172.1"/>
    <property type="molecule type" value="Genomic_DNA"/>
</dbReference>
<sequence length="204" mass="22039">MSATRTDDGRRAATVTRATSETSIEIEIDLDGQGRHETSTGLPFFDHMLAQLGRHSGFDLIARAEGDLQIDAHHTVEDVGIAVGEAFAVALGNKAGIRRFASNRVPLDEALVDVALDLSGRPFLVYEVVFPGEKILSDPPFDPQLIEEFWRAFATSAALTLHISLVRGVNTHHIIEATFKSVARSLRDAVRIEGGGVPSTKGVL</sequence>
<dbReference type="PROSITE" id="PS00955">
    <property type="entry name" value="IGP_DEHYDRATASE_2"/>
    <property type="match status" value="1"/>
</dbReference>
<dbReference type="AlphaFoldDB" id="A0A6J6AK48"/>
<evidence type="ECO:0000313" key="6">
    <source>
        <dbReference type="EMBL" id="CAB4370865.1"/>
    </source>
</evidence>
<dbReference type="HAMAP" id="MF_00076">
    <property type="entry name" value="HisB"/>
    <property type="match status" value="1"/>
</dbReference>
<evidence type="ECO:0000313" key="8">
    <source>
        <dbReference type="EMBL" id="CAB4788623.1"/>
    </source>
</evidence>
<dbReference type="PANTHER" id="PTHR23133">
    <property type="entry name" value="IMIDAZOLEGLYCEROL-PHOSPHATE DEHYDRATASE HIS7"/>
    <property type="match status" value="1"/>
</dbReference>
<dbReference type="CDD" id="cd07914">
    <property type="entry name" value="IGPD"/>
    <property type="match status" value="1"/>
</dbReference>
<evidence type="ECO:0000313" key="7">
    <source>
        <dbReference type="EMBL" id="CAB4613286.1"/>
    </source>
</evidence>